<evidence type="ECO:0000313" key="2">
    <source>
        <dbReference type="Proteomes" id="UP001216907"/>
    </source>
</evidence>
<dbReference type="Proteomes" id="UP001216907">
    <property type="component" value="Unassembled WGS sequence"/>
</dbReference>
<evidence type="ECO:0000313" key="1">
    <source>
        <dbReference type="EMBL" id="MDG3008101.1"/>
    </source>
</evidence>
<organism evidence="1 2">
    <name type="scientific">Paludisphaera mucosa</name>
    <dbReference type="NCBI Taxonomy" id="3030827"/>
    <lineage>
        <taxon>Bacteria</taxon>
        <taxon>Pseudomonadati</taxon>
        <taxon>Planctomycetota</taxon>
        <taxon>Planctomycetia</taxon>
        <taxon>Isosphaerales</taxon>
        <taxon>Isosphaeraceae</taxon>
        <taxon>Paludisphaera</taxon>
    </lineage>
</organism>
<dbReference type="RefSeq" id="WP_277864428.1">
    <property type="nucleotide sequence ID" value="NZ_JARRAG010000003.1"/>
</dbReference>
<sequence>MRGTSFVIGGLLAIVAGSPATGRVDEAPTAEQRADALRRHGLDPASPLDARVGETPATVLAMFRELGGPAPTAHALTDAERRKLSAAFAALPPLHRRILGERLRSVSFLDGMPNTALTSTVNPDEPYRLCDLTIRAGVLGEDVSTWLTQKERTCFDAAGSPLSVTVEAGTLDAIVYVLLHEGTHVVDSTLGLTPSPRPGAPPATPFTEGVWSDRLTPRPAYRDPLLQRIAFRREGEMLPVDQAEAVYAALLRTPFASLYGSSNWHDDLAESLALHHLTQVLAQPYRIVIRKEGREILAYEPMKSDLVRKRADQLGRFYEGG</sequence>
<protein>
    <recommendedName>
        <fullName evidence="3">Secreted protein</fullName>
    </recommendedName>
</protein>
<gene>
    <name evidence="1" type="ORF">PZE19_30415</name>
</gene>
<dbReference type="EMBL" id="JARRAG010000003">
    <property type="protein sequence ID" value="MDG3008101.1"/>
    <property type="molecule type" value="Genomic_DNA"/>
</dbReference>
<evidence type="ECO:0008006" key="3">
    <source>
        <dbReference type="Google" id="ProtNLM"/>
    </source>
</evidence>
<keyword evidence="2" id="KW-1185">Reference proteome</keyword>
<reference evidence="1 2" key="1">
    <citation type="submission" date="2023-03" db="EMBL/GenBank/DDBJ databases">
        <title>Paludisphaera mucosa sp. nov. a novel planctomycete from northern fen.</title>
        <authorList>
            <person name="Ivanova A."/>
        </authorList>
    </citation>
    <scope>NUCLEOTIDE SEQUENCE [LARGE SCALE GENOMIC DNA]</scope>
    <source>
        <strain evidence="1 2">Pla2</strain>
    </source>
</reference>
<comment type="caution">
    <text evidence="1">The sequence shown here is derived from an EMBL/GenBank/DDBJ whole genome shotgun (WGS) entry which is preliminary data.</text>
</comment>
<name>A0ABT6FKK3_9BACT</name>
<proteinExistence type="predicted"/>
<accession>A0ABT6FKK3</accession>